<keyword evidence="4" id="KW-1185">Reference proteome</keyword>
<proteinExistence type="predicted"/>
<name>A0A7M3MI75_9BACT</name>
<sequence length="652" mass="72924">MKTPPLLIGLALLLWGWMSGMLWIAVLLALLFEARWMTRAVLELSDTAITLFFDICLLIAAGAALSLFLSPDDPPVAKTLLVWLPLVFAPLALAQAYSQRARLPFSALARLPGMGKKSPHPDEADAFRPGFHFPSIYAGMVCIAAAGANREYAYFYPALAVLAALFLYANRPARVRPIPWAAILLLALGSGFIAQDGIQRAQQWARSYVQRMVHGPYQVRTAIGELGELKISRRILMRVALPETIDPPILLATAGYDFFDGSRWLATNSTFVPLEPVPGVDIYRLAPEVQTASPDNPQQNSMSLRVFQNLFRGKGLLALPLDTEEVSDVDADLVESNVLGSVLVDDAPGFIAYNATMRAGARRLGTPLPTDTLVPPPHRAVLEELVGSLGLRELDPADAARKVRDYFHGNFTYSVVLTRERPDLGPLEEFLTVSRSGHCEYFATAAVLLLRQAGIPARYALGYAVWEPGDADARMFLVRESHAHSWPRFWANGRWMDMDPTPPLWYPQETEPLSSLQWLWDWRADVSFAFMRWRHTAQNSAARGWLVAGAVVLAVFLAARLARRGGLRRRREAVKAKREQTMFFGADSPFYELIANDERRTPRASGEPMLSWLARSGAKHLIPMARLHYRYRFDPRRDDDSVKRELERHKAD</sequence>
<evidence type="ECO:0000256" key="1">
    <source>
        <dbReference type="SAM" id="Phobius"/>
    </source>
</evidence>
<feature type="transmembrane region" description="Helical" evidence="1">
    <location>
        <begin position="44"/>
        <end position="68"/>
    </location>
</feature>
<protein>
    <recommendedName>
        <fullName evidence="2">Transglutaminase-like domain-containing protein</fullName>
    </recommendedName>
</protein>
<dbReference type="InterPro" id="IPR002931">
    <property type="entry name" value="Transglutaminase-like"/>
</dbReference>
<dbReference type="AlphaFoldDB" id="A0A7M3MI75"/>
<reference evidence="3 4" key="1">
    <citation type="submission" date="2018-06" db="EMBL/GenBank/DDBJ databases">
        <title>Complete genome of Desulfovibrio indonesiensis P37SLT.</title>
        <authorList>
            <person name="Crispim J.S."/>
            <person name="Vidigal P.M.P."/>
            <person name="Silva L.C.F."/>
            <person name="Laguardia C.N."/>
            <person name="Araujo L.C."/>
            <person name="Dias R.S."/>
            <person name="Sousa M.P."/>
            <person name="Paula S.O."/>
            <person name="Silva C."/>
        </authorList>
    </citation>
    <scope>NUCLEOTIDE SEQUENCE [LARGE SCALE GENOMIC DNA]</scope>
    <source>
        <strain evidence="3 4">P37SLT</strain>
    </source>
</reference>
<gene>
    <name evidence="3" type="ORF">DPQ33_04690</name>
</gene>
<dbReference type="PANTHER" id="PTHR42736">
    <property type="entry name" value="PROTEIN-GLUTAMINE GAMMA-GLUTAMYLTRANSFERASE"/>
    <property type="match status" value="1"/>
</dbReference>
<keyword evidence="1" id="KW-0472">Membrane</keyword>
<evidence type="ECO:0000259" key="2">
    <source>
        <dbReference type="SMART" id="SM00460"/>
    </source>
</evidence>
<dbReference type="OrthoDB" id="9804872at2"/>
<dbReference type="RefSeq" id="WP_144302029.1">
    <property type="nucleotide sequence ID" value="NZ_QMIE01000003.1"/>
</dbReference>
<accession>A0A7M3MI75</accession>
<evidence type="ECO:0000313" key="3">
    <source>
        <dbReference type="EMBL" id="TVM18774.1"/>
    </source>
</evidence>
<keyword evidence="1" id="KW-1133">Transmembrane helix</keyword>
<dbReference type="InterPro" id="IPR052901">
    <property type="entry name" value="Bact_TGase-like"/>
</dbReference>
<dbReference type="InterPro" id="IPR038765">
    <property type="entry name" value="Papain-like_cys_pep_sf"/>
</dbReference>
<dbReference type="PANTHER" id="PTHR42736:SF1">
    <property type="entry name" value="PROTEIN-GLUTAMINE GAMMA-GLUTAMYLTRANSFERASE"/>
    <property type="match status" value="1"/>
</dbReference>
<dbReference type="SMART" id="SM00460">
    <property type="entry name" value="TGc"/>
    <property type="match status" value="1"/>
</dbReference>
<feature type="transmembrane region" description="Helical" evidence="1">
    <location>
        <begin position="6"/>
        <end position="32"/>
    </location>
</feature>
<dbReference type="EMBL" id="QMIE01000003">
    <property type="protein sequence ID" value="TVM18774.1"/>
    <property type="molecule type" value="Genomic_DNA"/>
</dbReference>
<dbReference type="Proteomes" id="UP000448292">
    <property type="component" value="Unassembled WGS sequence"/>
</dbReference>
<dbReference type="Pfam" id="PF01841">
    <property type="entry name" value="Transglut_core"/>
    <property type="match status" value="1"/>
</dbReference>
<evidence type="ECO:0000313" key="4">
    <source>
        <dbReference type="Proteomes" id="UP000448292"/>
    </source>
</evidence>
<dbReference type="SUPFAM" id="SSF54001">
    <property type="entry name" value="Cysteine proteinases"/>
    <property type="match status" value="1"/>
</dbReference>
<comment type="caution">
    <text evidence="3">The sequence shown here is derived from an EMBL/GenBank/DDBJ whole genome shotgun (WGS) entry which is preliminary data.</text>
</comment>
<feature type="transmembrane region" description="Helical" evidence="1">
    <location>
        <begin position="80"/>
        <end position="97"/>
    </location>
</feature>
<feature type="transmembrane region" description="Helical" evidence="1">
    <location>
        <begin position="544"/>
        <end position="562"/>
    </location>
</feature>
<feature type="domain" description="Transglutaminase-like" evidence="2">
    <location>
        <begin position="431"/>
        <end position="502"/>
    </location>
</feature>
<keyword evidence="1" id="KW-0812">Transmembrane</keyword>
<dbReference type="Gene3D" id="3.10.620.30">
    <property type="match status" value="1"/>
</dbReference>
<organism evidence="3 4">
    <name type="scientific">Oceanidesulfovibrio indonesiensis</name>
    <dbReference type="NCBI Taxonomy" id="54767"/>
    <lineage>
        <taxon>Bacteria</taxon>
        <taxon>Pseudomonadati</taxon>
        <taxon>Thermodesulfobacteriota</taxon>
        <taxon>Desulfovibrionia</taxon>
        <taxon>Desulfovibrionales</taxon>
        <taxon>Desulfovibrionaceae</taxon>
        <taxon>Oceanidesulfovibrio</taxon>
    </lineage>
</organism>
<feature type="transmembrane region" description="Helical" evidence="1">
    <location>
        <begin position="152"/>
        <end position="170"/>
    </location>
</feature>